<dbReference type="EMBL" id="BJNP01000032">
    <property type="protein sequence ID" value="GEC73077.1"/>
    <property type="molecule type" value="Genomic_DNA"/>
</dbReference>
<gene>
    <name evidence="3" type="ORF">FFL01_26160</name>
</gene>
<dbReference type="InterPro" id="IPR046695">
    <property type="entry name" value="DUF6565"/>
</dbReference>
<evidence type="ECO:0000259" key="2">
    <source>
        <dbReference type="Pfam" id="PF20203"/>
    </source>
</evidence>
<dbReference type="RefSeq" id="WP_073246160.1">
    <property type="nucleotide sequence ID" value="NZ_BJNP01000032.1"/>
</dbReference>
<dbReference type="PROSITE" id="PS51257">
    <property type="entry name" value="PROKAR_LIPOPROTEIN"/>
    <property type="match status" value="1"/>
</dbReference>
<dbReference type="STRING" id="983.SAMN05443543_10910"/>
<keyword evidence="4" id="KW-1185">Reference proteome</keyword>
<accession>A0A4Y4B1V3</accession>
<dbReference type="Pfam" id="PF20203">
    <property type="entry name" value="DUF6565"/>
    <property type="match status" value="1"/>
</dbReference>
<dbReference type="AlphaFoldDB" id="A0A4Y4B1V3"/>
<protein>
    <recommendedName>
        <fullName evidence="2">DUF6565 domain-containing protein</fullName>
    </recommendedName>
</protein>
<proteinExistence type="predicted"/>
<reference evidence="3 4" key="1">
    <citation type="submission" date="2019-06" db="EMBL/GenBank/DDBJ databases">
        <title>Whole genome shotgun sequence of Flavobacterium flevense NBRC 14960.</title>
        <authorList>
            <person name="Hosoyama A."/>
            <person name="Uohara A."/>
            <person name="Ohji S."/>
            <person name="Ichikawa N."/>
        </authorList>
    </citation>
    <scope>NUCLEOTIDE SEQUENCE [LARGE SCALE GENOMIC DNA]</scope>
    <source>
        <strain evidence="3 4">NBRC 14960</strain>
    </source>
</reference>
<evidence type="ECO:0000313" key="4">
    <source>
        <dbReference type="Proteomes" id="UP000316775"/>
    </source>
</evidence>
<dbReference type="Proteomes" id="UP000316775">
    <property type="component" value="Unassembled WGS sequence"/>
</dbReference>
<keyword evidence="1" id="KW-0175">Coiled coil</keyword>
<sequence>MKNLNKFLVLAAIAVIMSSCKDEKKEMADKKVEEFKMYVDSISDVAAEETSKNWESIEAKYEQTKMDAEEALNALENKAEKEADMDKIATKYEEYKAEVVQKRNSMFRENLRSSLFTEKISDDMSFAWVNKDNIAGVYSNFIDTVEKNKDSYNREEWDEIKLLYEALDTRKNTVEKEGLSSKDNIKISGLKIKFATMYRVNRATAKSDENVEAKQ</sequence>
<name>A0A4Y4B1V3_9FLAO</name>
<organism evidence="3 4">
    <name type="scientific">Flavobacterium flevense</name>
    <dbReference type="NCBI Taxonomy" id="983"/>
    <lineage>
        <taxon>Bacteria</taxon>
        <taxon>Pseudomonadati</taxon>
        <taxon>Bacteroidota</taxon>
        <taxon>Flavobacteriia</taxon>
        <taxon>Flavobacteriales</taxon>
        <taxon>Flavobacteriaceae</taxon>
        <taxon>Flavobacterium</taxon>
    </lineage>
</organism>
<dbReference type="OrthoDB" id="1346349at2"/>
<evidence type="ECO:0000313" key="3">
    <source>
        <dbReference type="EMBL" id="GEC73077.1"/>
    </source>
</evidence>
<comment type="caution">
    <text evidence="3">The sequence shown here is derived from an EMBL/GenBank/DDBJ whole genome shotgun (WGS) entry which is preliminary data.</text>
</comment>
<feature type="domain" description="DUF6565" evidence="2">
    <location>
        <begin position="145"/>
        <end position="199"/>
    </location>
</feature>
<feature type="coiled-coil region" evidence="1">
    <location>
        <begin position="58"/>
        <end position="98"/>
    </location>
</feature>
<evidence type="ECO:0000256" key="1">
    <source>
        <dbReference type="SAM" id="Coils"/>
    </source>
</evidence>